<dbReference type="InterPro" id="IPR002933">
    <property type="entry name" value="Peptidase_M20"/>
</dbReference>
<dbReference type="InterPro" id="IPR036264">
    <property type="entry name" value="Bact_exopeptidase_dim_dom"/>
</dbReference>
<organism evidence="1 2">
    <name type="scientific">Aureibacillus halotolerans</name>
    <dbReference type="NCBI Taxonomy" id="1508390"/>
    <lineage>
        <taxon>Bacteria</taxon>
        <taxon>Bacillati</taxon>
        <taxon>Bacillota</taxon>
        <taxon>Bacilli</taxon>
        <taxon>Bacillales</taxon>
        <taxon>Bacillaceae</taxon>
        <taxon>Aureibacillus</taxon>
    </lineage>
</organism>
<dbReference type="FunFam" id="3.30.70.360:FF:000004">
    <property type="entry name" value="Peptidase M20 domain-containing protein 2"/>
    <property type="match status" value="1"/>
</dbReference>
<reference evidence="1 2" key="1">
    <citation type="submission" date="2019-03" db="EMBL/GenBank/DDBJ databases">
        <title>Genomic Encyclopedia of Type Strains, Phase IV (KMG-IV): sequencing the most valuable type-strain genomes for metagenomic binning, comparative biology and taxonomic classification.</title>
        <authorList>
            <person name="Goeker M."/>
        </authorList>
    </citation>
    <scope>NUCLEOTIDE SEQUENCE [LARGE SCALE GENOMIC DNA]</scope>
    <source>
        <strain evidence="1 2">DSM 28697</strain>
    </source>
</reference>
<dbReference type="PANTHER" id="PTHR30575">
    <property type="entry name" value="PEPTIDASE M20"/>
    <property type="match status" value="1"/>
</dbReference>
<dbReference type="InterPro" id="IPR017439">
    <property type="entry name" value="Amidohydrolase"/>
</dbReference>
<dbReference type="SUPFAM" id="SSF55031">
    <property type="entry name" value="Bacterial exopeptidase dimerisation domain"/>
    <property type="match status" value="1"/>
</dbReference>
<dbReference type="InterPro" id="IPR052030">
    <property type="entry name" value="Peptidase_M20/M20A_hydrolases"/>
</dbReference>
<evidence type="ECO:0000313" key="1">
    <source>
        <dbReference type="EMBL" id="TDQ37719.1"/>
    </source>
</evidence>
<evidence type="ECO:0000313" key="2">
    <source>
        <dbReference type="Proteomes" id="UP000295632"/>
    </source>
</evidence>
<dbReference type="CDD" id="cd05673">
    <property type="entry name" value="M20_Acy1L2_AbgB"/>
    <property type="match status" value="1"/>
</dbReference>
<dbReference type="Proteomes" id="UP000295632">
    <property type="component" value="Unassembled WGS sequence"/>
</dbReference>
<dbReference type="SUPFAM" id="SSF53187">
    <property type="entry name" value="Zn-dependent exopeptidases"/>
    <property type="match status" value="1"/>
</dbReference>
<dbReference type="GO" id="GO:0005737">
    <property type="term" value="C:cytoplasm"/>
    <property type="evidence" value="ECO:0007669"/>
    <property type="project" value="TreeGrafter"/>
</dbReference>
<sequence length="483" mass="53044">MPDLHELITLVDAKKETLEHAAKTIWEFAELRFEETKSSKLLSQLLEQEGFHVDYGVAELSTAFVASYGSGAPVISFLGEFDALSSLSQKGNVSHQEALVEGESGHGCGHHLLGTGALSAAVAVRHYLESHQLPGTVRYYGCPGEEGGSGKAFMAREGVFDDVDAAITWHPGTYNAVMAMESLANYQVAFHFKGKASHAAGSPHLGRSALDAVELMNIGANYLREHMVDEARVHYAVTNAGGASPNVVQPDAEVLYLIRAPELHQVEELYRRVQKIAEGAALMTETTVDVRFEKGCSNFIRNEVMEEVMNEAFQQVPQVTFTEEEQAYAADMQKTITTNERAGFLKEIEGLLLDEHLHLLDDLKTSSLVSDIVPTSPRKKARLYGSTDVGDVSWLTPTVQCWVTCYTAATPFHSWQMVTQGVAPLAYKGMRQAALIMASTALRLFEQPELIERAKAAHQKKLAHTPYQCPIPKGIQPSTIRRS</sequence>
<protein>
    <submittedName>
        <fullName evidence="1">Aminobenzoyl-glutamate utilization protein B</fullName>
    </submittedName>
</protein>
<dbReference type="EMBL" id="SNYJ01000012">
    <property type="protein sequence ID" value="TDQ37719.1"/>
    <property type="molecule type" value="Genomic_DNA"/>
</dbReference>
<dbReference type="OrthoDB" id="9781032at2"/>
<dbReference type="PIRSF" id="PIRSF037227">
    <property type="entry name" value="Aminobenzoyl-glu_utiliz_pB"/>
    <property type="match status" value="1"/>
</dbReference>
<dbReference type="InterPro" id="IPR017145">
    <property type="entry name" value="Aminobenzoyl-glu_utiliz_pB"/>
</dbReference>
<dbReference type="RefSeq" id="WP_133581179.1">
    <property type="nucleotide sequence ID" value="NZ_SNYJ01000012.1"/>
</dbReference>
<dbReference type="GO" id="GO:0071713">
    <property type="term" value="F:para-aminobenzoyl-glutamate hydrolase activity"/>
    <property type="evidence" value="ECO:0007669"/>
    <property type="project" value="TreeGrafter"/>
</dbReference>
<dbReference type="Gene3D" id="3.40.630.10">
    <property type="entry name" value="Zn peptidases"/>
    <property type="match status" value="2"/>
</dbReference>
<gene>
    <name evidence="1" type="ORF">EV213_11279</name>
</gene>
<dbReference type="NCBIfam" id="TIGR01891">
    <property type="entry name" value="amidohydrolases"/>
    <property type="match status" value="1"/>
</dbReference>
<comment type="caution">
    <text evidence="1">The sequence shown here is derived from an EMBL/GenBank/DDBJ whole genome shotgun (WGS) entry which is preliminary data.</text>
</comment>
<keyword evidence="2" id="KW-1185">Reference proteome</keyword>
<name>A0A4R6U055_9BACI</name>
<dbReference type="GO" id="GO:0016805">
    <property type="term" value="F:dipeptidase activity"/>
    <property type="evidence" value="ECO:0007669"/>
    <property type="project" value="TreeGrafter"/>
</dbReference>
<dbReference type="GO" id="GO:0046657">
    <property type="term" value="P:folic acid catabolic process"/>
    <property type="evidence" value="ECO:0007669"/>
    <property type="project" value="TreeGrafter"/>
</dbReference>
<dbReference type="PANTHER" id="PTHR30575:SF0">
    <property type="entry name" value="XAA-ARG DIPEPTIDASE"/>
    <property type="match status" value="1"/>
</dbReference>
<dbReference type="Gene3D" id="3.30.70.360">
    <property type="match status" value="1"/>
</dbReference>
<dbReference type="Pfam" id="PF01546">
    <property type="entry name" value="Peptidase_M20"/>
    <property type="match status" value="1"/>
</dbReference>
<proteinExistence type="predicted"/>
<dbReference type="AlphaFoldDB" id="A0A4R6U055"/>
<accession>A0A4R6U055</accession>